<evidence type="ECO:0000256" key="3">
    <source>
        <dbReference type="ARBA" id="ARBA00022741"/>
    </source>
</evidence>
<dbReference type="SUPFAM" id="SSF47769">
    <property type="entry name" value="SAM/Pointed domain"/>
    <property type="match status" value="1"/>
</dbReference>
<dbReference type="SUPFAM" id="SSF52540">
    <property type="entry name" value="P-loop containing nucleoside triphosphate hydrolases"/>
    <property type="match status" value="2"/>
</dbReference>
<keyword evidence="5" id="KW-0347">Helicase</keyword>
<feature type="compositionally biased region" description="Polar residues" evidence="10">
    <location>
        <begin position="932"/>
        <end position="945"/>
    </location>
</feature>
<feature type="region of interest" description="Disordered" evidence="10">
    <location>
        <begin position="891"/>
        <end position="945"/>
    </location>
</feature>
<dbReference type="InterPro" id="IPR001660">
    <property type="entry name" value="SAM"/>
</dbReference>
<organism evidence="14 15">
    <name type="scientific">Aspergillus wentii DTO 134E9</name>
    <dbReference type="NCBI Taxonomy" id="1073089"/>
    <lineage>
        <taxon>Eukaryota</taxon>
        <taxon>Fungi</taxon>
        <taxon>Dikarya</taxon>
        <taxon>Ascomycota</taxon>
        <taxon>Pezizomycotina</taxon>
        <taxon>Eurotiomycetes</taxon>
        <taxon>Eurotiomycetidae</taxon>
        <taxon>Eurotiales</taxon>
        <taxon>Aspergillaceae</taxon>
        <taxon>Aspergillus</taxon>
        <taxon>Aspergillus subgen. Cremei</taxon>
    </lineage>
</organism>
<dbReference type="GO" id="GO:0005634">
    <property type="term" value="C:nucleus"/>
    <property type="evidence" value="ECO:0007669"/>
    <property type="project" value="UniProtKB-SubCell"/>
</dbReference>
<dbReference type="PROSITE" id="PS51192">
    <property type="entry name" value="HELICASE_ATP_BIND_1"/>
    <property type="match status" value="1"/>
</dbReference>
<feature type="compositionally biased region" description="Low complexity" evidence="10">
    <location>
        <begin position="893"/>
        <end position="902"/>
    </location>
</feature>
<dbReference type="PROSITE" id="PS50105">
    <property type="entry name" value="SAM_DOMAIN"/>
    <property type="match status" value="1"/>
</dbReference>
<dbReference type="VEuPathDB" id="FungiDB:ASPWEDRAFT_146991"/>
<feature type="compositionally biased region" description="Basic and acidic residues" evidence="10">
    <location>
        <begin position="1742"/>
        <end position="1770"/>
    </location>
</feature>
<dbReference type="PROSITE" id="PS51194">
    <property type="entry name" value="HELICASE_CTER"/>
    <property type="match status" value="1"/>
</dbReference>
<feature type="coiled-coil region" evidence="9">
    <location>
        <begin position="501"/>
        <end position="528"/>
    </location>
</feature>
<feature type="compositionally biased region" description="Polar residues" evidence="10">
    <location>
        <begin position="1686"/>
        <end position="1702"/>
    </location>
</feature>
<evidence type="ECO:0000313" key="14">
    <source>
        <dbReference type="EMBL" id="OJJ41418.1"/>
    </source>
</evidence>
<evidence type="ECO:0000259" key="12">
    <source>
        <dbReference type="PROSITE" id="PS51192"/>
    </source>
</evidence>
<dbReference type="InterPro" id="IPR038718">
    <property type="entry name" value="SNF2-like_sf"/>
</dbReference>
<dbReference type="STRING" id="1073089.A0A1L9S2M5"/>
<dbReference type="Pfam" id="PF24580">
    <property type="entry name" value="DUF7607"/>
    <property type="match status" value="1"/>
</dbReference>
<feature type="region of interest" description="Disordered" evidence="10">
    <location>
        <begin position="1605"/>
        <end position="1624"/>
    </location>
</feature>
<keyword evidence="4" id="KW-0378">Hydrolase</keyword>
<evidence type="ECO:0008006" key="16">
    <source>
        <dbReference type="Google" id="ProtNLM"/>
    </source>
</evidence>
<dbReference type="Pfam" id="PF00176">
    <property type="entry name" value="SNF2-rel_dom"/>
    <property type="match status" value="1"/>
</dbReference>
<feature type="domain" description="Helicase ATP-binding" evidence="12">
    <location>
        <begin position="1001"/>
        <end position="1204"/>
    </location>
</feature>
<evidence type="ECO:0000256" key="10">
    <source>
        <dbReference type="SAM" id="MobiDB-lite"/>
    </source>
</evidence>
<dbReference type="PANTHER" id="PTHR45797">
    <property type="entry name" value="RAD54-LIKE"/>
    <property type="match status" value="1"/>
</dbReference>
<dbReference type="GO" id="GO:0005524">
    <property type="term" value="F:ATP binding"/>
    <property type="evidence" value="ECO:0007669"/>
    <property type="project" value="UniProtKB-KW"/>
</dbReference>
<dbReference type="GO" id="GO:0003677">
    <property type="term" value="F:DNA binding"/>
    <property type="evidence" value="ECO:0007669"/>
    <property type="project" value="UniProtKB-KW"/>
</dbReference>
<feature type="region of interest" description="Disordered" evidence="10">
    <location>
        <begin position="1331"/>
        <end position="1351"/>
    </location>
</feature>
<dbReference type="SMART" id="SM00490">
    <property type="entry name" value="HELICc"/>
    <property type="match status" value="1"/>
</dbReference>
<dbReference type="Gene3D" id="3.40.50.10810">
    <property type="entry name" value="Tandem AAA-ATPase domain"/>
    <property type="match status" value="1"/>
</dbReference>
<feature type="region of interest" description="Disordered" evidence="10">
    <location>
        <begin position="685"/>
        <end position="747"/>
    </location>
</feature>
<evidence type="ECO:0000256" key="1">
    <source>
        <dbReference type="ARBA" id="ARBA00004123"/>
    </source>
</evidence>
<keyword evidence="15" id="KW-1185">Reference proteome</keyword>
<dbReference type="InterPro" id="IPR056026">
    <property type="entry name" value="DUF7607"/>
</dbReference>
<dbReference type="Proteomes" id="UP000184383">
    <property type="component" value="Unassembled WGS sequence"/>
</dbReference>
<dbReference type="OrthoDB" id="2020972at2759"/>
<dbReference type="PANTHER" id="PTHR45797:SF1">
    <property type="entry name" value="HELICASE ARIP4"/>
    <property type="match status" value="1"/>
</dbReference>
<dbReference type="InterPro" id="IPR049730">
    <property type="entry name" value="SNF2/RAD54-like_C"/>
</dbReference>
<feature type="region of interest" description="Disordered" evidence="10">
    <location>
        <begin position="563"/>
        <end position="671"/>
    </location>
</feature>
<evidence type="ECO:0000256" key="7">
    <source>
        <dbReference type="ARBA" id="ARBA00023125"/>
    </source>
</evidence>
<dbReference type="InterPro" id="IPR013761">
    <property type="entry name" value="SAM/pointed_sf"/>
</dbReference>
<dbReference type="CDD" id="cd18007">
    <property type="entry name" value="DEXHc_ATRX-like"/>
    <property type="match status" value="1"/>
</dbReference>
<comment type="subcellular location">
    <subcellularLocation>
        <location evidence="1">Nucleus</location>
    </subcellularLocation>
</comment>
<feature type="compositionally biased region" description="Acidic residues" evidence="10">
    <location>
        <begin position="591"/>
        <end position="606"/>
    </location>
</feature>
<evidence type="ECO:0000256" key="9">
    <source>
        <dbReference type="SAM" id="Coils"/>
    </source>
</evidence>
<sequence>MTSEDEDPLDWTIDEVVEFLCHNPLTPWSQSAAQAPRPDPVTFETAIRANLLTGEVLLHDVDKETLREDLGLKALGHRSSMLMAIRYLRQNSPKYQMSLGKAGLNDNLSSIYASSYFAPTTPGQGPAPELSSPVYPRPVSEAATPQNLLNSRLITPSVSGVHNSKRPIRADPPSFNPVQKEKDNVSSQVPNTMETSAAYDNIERHQSVPPGSPRIRSESHAEFSEISGRVRSLEHHIIDQSGRKRRKLDLRSVAEASGEKSILALTTSASQAKHWYMGPERIAPSQLFYGPNSEEDDHSFVMLGSEFPSAQRAYVKSCMQYFYQQKPIKLRDGHGDKWAVIPYKASEVNPSKSRLFSLYTLRNGKVTVSKENLENWPQLHQSQAAYTATSSRTSKASDPFAYLIEKYPVLEDNENTYPLYGDSGSEGEYDEDTWQEIDDEQQDPAQNKPINLTSGEIDSVIAQCVTDYKNKWHQDKKPKEEQKARLLWLRARRGKLTNQQIKGSLREASRLEERLKKIKKAILESEVLTRAGLQALCVGMEQTVHDIEKQKWRVKILEQPVCPPKVAAGPKPKPISKPRNGDEESLHSESDYESEDPLADFIDNSDDMTGPASPEQHIATQSETPSSTDSDEDAVISPSGLRRKSRAQKRAPLRTDSPSPRVSVNEKEPEYVDLTIDSADEFRIETPPLNPVQSRVSQSVDTPYKSERDSISPGPNLTPDDSVETRNQNNQTPKDTKGSKLKYKPKQRNLPEFKDFDKISSISWEELEERMDRRRLLAKLIYSLSDEERKAMAKEVPAYDVSELKGLVEAALRALFEGKQEIDGVSQDENDIIMRTATFYISWINCAYNGGEGIRRFMVIKAENDLANFPRFFDEIRAHLTAYRSWDRERRAAAAAENPDNSNAEDTDLAPDDTPHKKRKKEVQESQDAKRIQQSAQARVALQNTQRKNLEKKMESMGFDNDDPDLQAVSFEEPVIYLDRHIGRRVKPHQLNGIQFMWRELIQDEKRQGCLLAHTMGLGKTMQVISLLGTISAAANSDDHLIRKQVPKRLRRSQTLVLCPSSLIENWYEEFLMWTPESNNIGPLRKITGLHKLHERLKEASNWNEEGGILIMSYDIFRALILNKATKTRGKALDEDDHKRVKEWLLDGPNIVVADEAHKMKNLRTGISQAASQFRTKSRIALTGSPLANNLEDYFTMVNWIAEDYLGDFVQFKANYVEPIEEGLYADSSHSERRRSLIKLQVLKEILEPKINRADISVLTGSLPPKVEFVITVPLTELQERAYNSYVETVLFQGKSDIGNARLWSWLAILALCCNHPASFKDKLLSRATEAARTGRKSNEPDDMPGDESIAQAGLPDSDKLVYQQQQIFDTVSDIQAIDLSYRSEILDKIVEESVKAGDKVLIFSHSLPTLNYVESMLKRSKRKYCRLDGTTPIFTRQSATKNFNSGSVDQVYLISTRAGGLGLNIPGANRVVIFDFGFNPVWEEQAVGRAYRLGQQKPVFVYRFIAGGTFEEVMYNKAVFKTQLAFRVVDKKNPVRWASRNAGMYLFPVKSIKQEDVFEYLGKDPHVLDKIIANDLAGKKIIRKIGLTETFQKEDNDKLTDEEKRGVQVELDDERLKRTDPEAYQKRVMERLAAANPGQVPAASQFGHNRPAPPFPYHPHQAYMMGRPSAANAPPLGPPGPNSNVFSSRNQTPHAAVSNDQNSRHAQSEPRQQAPQKPLPRNPSLQTDGPAQENSPIDNAQQKDKNTDKERRSESRQRGDVEKTSCKPQ</sequence>
<feature type="compositionally biased region" description="Polar residues" evidence="10">
    <location>
        <begin position="691"/>
        <end position="701"/>
    </location>
</feature>
<dbReference type="SMART" id="SM00487">
    <property type="entry name" value="DEXDc"/>
    <property type="match status" value="1"/>
</dbReference>
<dbReference type="InterPro" id="IPR001650">
    <property type="entry name" value="Helicase_C-like"/>
</dbReference>
<dbReference type="EMBL" id="KV878209">
    <property type="protein sequence ID" value="OJJ41418.1"/>
    <property type="molecule type" value="Genomic_DNA"/>
</dbReference>
<accession>A0A1L9S2M5</accession>
<keyword evidence="6" id="KW-0067">ATP-binding</keyword>
<evidence type="ECO:0000256" key="8">
    <source>
        <dbReference type="ARBA" id="ARBA00023242"/>
    </source>
</evidence>
<feature type="compositionally biased region" description="Basic and acidic residues" evidence="10">
    <location>
        <begin position="922"/>
        <end position="931"/>
    </location>
</feature>
<reference evidence="15" key="1">
    <citation type="journal article" date="2017" name="Genome Biol.">
        <title>Comparative genomics reveals high biological diversity and specific adaptations in the industrially and medically important fungal genus Aspergillus.</title>
        <authorList>
            <person name="de Vries R.P."/>
            <person name="Riley R."/>
            <person name="Wiebenga A."/>
            <person name="Aguilar-Osorio G."/>
            <person name="Amillis S."/>
            <person name="Uchima C.A."/>
            <person name="Anderluh G."/>
            <person name="Asadollahi M."/>
            <person name="Askin M."/>
            <person name="Barry K."/>
            <person name="Battaglia E."/>
            <person name="Bayram O."/>
            <person name="Benocci T."/>
            <person name="Braus-Stromeyer S.A."/>
            <person name="Caldana C."/>
            <person name="Canovas D."/>
            <person name="Cerqueira G.C."/>
            <person name="Chen F."/>
            <person name="Chen W."/>
            <person name="Choi C."/>
            <person name="Clum A."/>
            <person name="Dos Santos R.A."/>
            <person name="Damasio A.R."/>
            <person name="Diallinas G."/>
            <person name="Emri T."/>
            <person name="Fekete E."/>
            <person name="Flipphi M."/>
            <person name="Freyberg S."/>
            <person name="Gallo A."/>
            <person name="Gournas C."/>
            <person name="Habgood R."/>
            <person name="Hainaut M."/>
            <person name="Harispe M.L."/>
            <person name="Henrissat B."/>
            <person name="Hilden K.S."/>
            <person name="Hope R."/>
            <person name="Hossain A."/>
            <person name="Karabika E."/>
            <person name="Karaffa L."/>
            <person name="Karanyi Z."/>
            <person name="Krasevec N."/>
            <person name="Kuo A."/>
            <person name="Kusch H."/>
            <person name="LaButti K."/>
            <person name="Lagendijk E.L."/>
            <person name="Lapidus A."/>
            <person name="Levasseur A."/>
            <person name="Lindquist E."/>
            <person name="Lipzen A."/>
            <person name="Logrieco A.F."/>
            <person name="MacCabe A."/>
            <person name="Maekelae M.R."/>
            <person name="Malavazi I."/>
            <person name="Melin P."/>
            <person name="Meyer V."/>
            <person name="Mielnichuk N."/>
            <person name="Miskei M."/>
            <person name="Molnar A.P."/>
            <person name="Mule G."/>
            <person name="Ngan C.Y."/>
            <person name="Orejas M."/>
            <person name="Orosz E."/>
            <person name="Ouedraogo J.P."/>
            <person name="Overkamp K.M."/>
            <person name="Park H.-S."/>
            <person name="Perrone G."/>
            <person name="Piumi F."/>
            <person name="Punt P.J."/>
            <person name="Ram A.F."/>
            <person name="Ramon A."/>
            <person name="Rauscher S."/>
            <person name="Record E."/>
            <person name="Riano-Pachon D.M."/>
            <person name="Robert V."/>
            <person name="Roehrig J."/>
            <person name="Ruller R."/>
            <person name="Salamov A."/>
            <person name="Salih N.S."/>
            <person name="Samson R.A."/>
            <person name="Sandor E."/>
            <person name="Sanguinetti M."/>
            <person name="Schuetze T."/>
            <person name="Sepcic K."/>
            <person name="Shelest E."/>
            <person name="Sherlock G."/>
            <person name="Sophianopoulou V."/>
            <person name="Squina F.M."/>
            <person name="Sun H."/>
            <person name="Susca A."/>
            <person name="Todd R.B."/>
            <person name="Tsang A."/>
            <person name="Unkles S.E."/>
            <person name="van de Wiele N."/>
            <person name="van Rossen-Uffink D."/>
            <person name="Oliveira J.V."/>
            <person name="Vesth T.C."/>
            <person name="Visser J."/>
            <person name="Yu J.-H."/>
            <person name="Zhou M."/>
            <person name="Andersen M.R."/>
            <person name="Archer D.B."/>
            <person name="Baker S.E."/>
            <person name="Benoit I."/>
            <person name="Brakhage A.A."/>
            <person name="Braus G.H."/>
            <person name="Fischer R."/>
            <person name="Frisvad J.C."/>
            <person name="Goldman G.H."/>
            <person name="Houbraken J."/>
            <person name="Oakley B."/>
            <person name="Pocsi I."/>
            <person name="Scazzocchio C."/>
            <person name="Seiboth B."/>
            <person name="vanKuyk P.A."/>
            <person name="Wortman J."/>
            <person name="Dyer P.S."/>
            <person name="Grigoriev I.V."/>
        </authorList>
    </citation>
    <scope>NUCLEOTIDE SEQUENCE [LARGE SCALE GENOMIC DNA]</scope>
    <source>
        <strain evidence="15">DTO 134E9</strain>
    </source>
</reference>
<dbReference type="InterPro" id="IPR044574">
    <property type="entry name" value="ARIP4-like"/>
</dbReference>
<evidence type="ECO:0000259" key="13">
    <source>
        <dbReference type="PROSITE" id="PS51194"/>
    </source>
</evidence>
<dbReference type="RefSeq" id="XP_040695094.1">
    <property type="nucleotide sequence ID" value="XM_040829515.1"/>
</dbReference>
<evidence type="ECO:0000256" key="4">
    <source>
        <dbReference type="ARBA" id="ARBA00022801"/>
    </source>
</evidence>
<feature type="compositionally biased region" description="Basic residues" evidence="10">
    <location>
        <begin position="641"/>
        <end position="652"/>
    </location>
</feature>
<dbReference type="GeneID" id="63745363"/>
<dbReference type="InterPro" id="IPR027417">
    <property type="entry name" value="P-loop_NTPase"/>
</dbReference>
<keyword evidence="9" id="KW-0175">Coiled coil</keyword>
<feature type="compositionally biased region" description="Basic and acidic residues" evidence="10">
    <location>
        <begin position="1615"/>
        <end position="1624"/>
    </location>
</feature>
<dbReference type="GO" id="GO:0004386">
    <property type="term" value="F:helicase activity"/>
    <property type="evidence" value="ECO:0007669"/>
    <property type="project" value="UniProtKB-KW"/>
</dbReference>
<dbReference type="Gene3D" id="3.40.50.300">
    <property type="entry name" value="P-loop containing nucleotide triphosphate hydrolases"/>
    <property type="match status" value="1"/>
</dbReference>
<evidence type="ECO:0000259" key="11">
    <source>
        <dbReference type="PROSITE" id="PS50105"/>
    </source>
</evidence>
<dbReference type="Pfam" id="PF00271">
    <property type="entry name" value="Helicase_C"/>
    <property type="match status" value="1"/>
</dbReference>
<feature type="compositionally biased region" description="Polar residues" evidence="10">
    <location>
        <begin position="1724"/>
        <end position="1741"/>
    </location>
</feature>
<name>A0A1L9S2M5_ASPWE</name>
<evidence type="ECO:0000313" key="15">
    <source>
        <dbReference type="Proteomes" id="UP000184383"/>
    </source>
</evidence>
<proteinExistence type="inferred from homology"/>
<feature type="region of interest" description="Disordered" evidence="10">
    <location>
        <begin position="1639"/>
        <end position="1770"/>
    </location>
</feature>
<protein>
    <recommendedName>
        <fullName evidence="16">SNF2 family helicase/ATPase</fullName>
    </recommendedName>
</protein>
<evidence type="ECO:0000256" key="6">
    <source>
        <dbReference type="ARBA" id="ARBA00022840"/>
    </source>
</evidence>
<evidence type="ECO:0000256" key="5">
    <source>
        <dbReference type="ARBA" id="ARBA00022806"/>
    </source>
</evidence>
<feature type="domain" description="SAM" evidence="11">
    <location>
        <begin position="11"/>
        <end position="91"/>
    </location>
</feature>
<keyword evidence="3" id="KW-0547">Nucleotide-binding</keyword>
<feature type="compositionally biased region" description="Basic and acidic residues" evidence="10">
    <location>
        <begin position="579"/>
        <end position="590"/>
    </location>
</feature>
<feature type="region of interest" description="Disordered" evidence="10">
    <location>
        <begin position="158"/>
        <end position="188"/>
    </location>
</feature>
<feature type="domain" description="Helicase C-terminal" evidence="13">
    <location>
        <begin position="1382"/>
        <end position="1537"/>
    </location>
</feature>
<dbReference type="InterPro" id="IPR000330">
    <property type="entry name" value="SNF2_N"/>
</dbReference>
<keyword evidence="8" id="KW-0539">Nucleus</keyword>
<keyword evidence="7" id="KW-0238">DNA-binding</keyword>
<gene>
    <name evidence="14" type="ORF">ASPWEDRAFT_146991</name>
</gene>
<dbReference type="GO" id="GO:0016887">
    <property type="term" value="F:ATP hydrolysis activity"/>
    <property type="evidence" value="ECO:0007669"/>
    <property type="project" value="InterPro"/>
</dbReference>
<dbReference type="InterPro" id="IPR014001">
    <property type="entry name" value="Helicase_ATP-bd"/>
</dbReference>
<comment type="similarity">
    <text evidence="2">Belongs to the SNF2/RAD54 helicase family.</text>
</comment>
<evidence type="ECO:0000256" key="2">
    <source>
        <dbReference type="ARBA" id="ARBA00007025"/>
    </source>
</evidence>
<dbReference type="Gene3D" id="1.10.150.50">
    <property type="entry name" value="Transcription Factor, Ets-1"/>
    <property type="match status" value="1"/>
</dbReference>
<dbReference type="CDD" id="cd18793">
    <property type="entry name" value="SF2_C_SNF"/>
    <property type="match status" value="1"/>
</dbReference>